<dbReference type="GeneID" id="63832237"/>
<dbReference type="Proteomes" id="UP000803844">
    <property type="component" value="Unassembled WGS sequence"/>
</dbReference>
<sequence length="276" mass="30460">MEHTSSCRGFQDSSDFSVVFYDPNQPSEGRLINDEPKARWERLADRIVSAQGRLYARLETPALADLGLAPRAGQDKTPDAGGNHLLDITTRLGHGTKLATPGRELRELLFASICSILYASGRAAPEELDRIMGICVQSSNSRYLDRLKRGAKIANEIIALWAVPEDHACRNGCQLDTQLQRLDQATQAILQARLTLPQWGLLNSNSSNVKRYIQSHPLPHAPPTTARPPLFIPCLIESITSGILSIPQICSYLGYSSELASRMAEVRSWRSPSLES</sequence>
<reference evidence="1" key="1">
    <citation type="journal article" date="2020" name="Phytopathology">
        <title>Genome sequence of the chestnut blight fungus Cryphonectria parasitica EP155: A fundamental resource for an archetypical invasive plant pathogen.</title>
        <authorList>
            <person name="Crouch J.A."/>
            <person name="Dawe A."/>
            <person name="Aerts A."/>
            <person name="Barry K."/>
            <person name="Churchill A.C.L."/>
            <person name="Grimwood J."/>
            <person name="Hillman B."/>
            <person name="Milgroom M.G."/>
            <person name="Pangilinan J."/>
            <person name="Smith M."/>
            <person name="Salamov A."/>
            <person name="Schmutz J."/>
            <person name="Yadav J."/>
            <person name="Grigoriev I.V."/>
            <person name="Nuss D."/>
        </authorList>
    </citation>
    <scope>NUCLEOTIDE SEQUENCE</scope>
    <source>
        <strain evidence="1">EP155</strain>
    </source>
</reference>
<protein>
    <submittedName>
        <fullName evidence="1">Uncharacterized protein</fullName>
    </submittedName>
</protein>
<dbReference type="RefSeq" id="XP_040771077.1">
    <property type="nucleotide sequence ID" value="XM_040915108.1"/>
</dbReference>
<dbReference type="AlphaFoldDB" id="A0A9P5CHR8"/>
<accession>A0A9P5CHR8</accession>
<organism evidence="1 2">
    <name type="scientific">Cryphonectria parasitica (strain ATCC 38755 / EP155)</name>
    <dbReference type="NCBI Taxonomy" id="660469"/>
    <lineage>
        <taxon>Eukaryota</taxon>
        <taxon>Fungi</taxon>
        <taxon>Dikarya</taxon>
        <taxon>Ascomycota</taxon>
        <taxon>Pezizomycotina</taxon>
        <taxon>Sordariomycetes</taxon>
        <taxon>Sordariomycetidae</taxon>
        <taxon>Diaporthales</taxon>
        <taxon>Cryphonectriaceae</taxon>
        <taxon>Cryphonectria-Endothia species complex</taxon>
        <taxon>Cryphonectria</taxon>
    </lineage>
</organism>
<evidence type="ECO:0000313" key="1">
    <source>
        <dbReference type="EMBL" id="KAF3760098.1"/>
    </source>
</evidence>
<proteinExistence type="predicted"/>
<name>A0A9P5CHR8_CRYP1</name>
<comment type="caution">
    <text evidence="1">The sequence shown here is derived from an EMBL/GenBank/DDBJ whole genome shotgun (WGS) entry which is preliminary data.</text>
</comment>
<keyword evidence="2" id="KW-1185">Reference proteome</keyword>
<gene>
    <name evidence="1" type="ORF">M406DRAFT_104602</name>
</gene>
<evidence type="ECO:0000313" key="2">
    <source>
        <dbReference type="Proteomes" id="UP000803844"/>
    </source>
</evidence>
<dbReference type="OrthoDB" id="3882355at2759"/>
<dbReference type="EMBL" id="MU032354">
    <property type="protein sequence ID" value="KAF3760098.1"/>
    <property type="molecule type" value="Genomic_DNA"/>
</dbReference>